<feature type="region of interest" description="Disordered" evidence="1">
    <location>
        <begin position="309"/>
        <end position="386"/>
    </location>
</feature>
<feature type="compositionally biased region" description="Low complexity" evidence="1">
    <location>
        <begin position="280"/>
        <end position="290"/>
    </location>
</feature>
<feature type="compositionally biased region" description="Polar residues" evidence="1">
    <location>
        <begin position="321"/>
        <end position="332"/>
    </location>
</feature>
<dbReference type="EMBL" id="CP120627">
    <property type="protein sequence ID" value="WEW54594.1"/>
    <property type="molecule type" value="Genomic_DNA"/>
</dbReference>
<protein>
    <submittedName>
        <fullName evidence="2">Uncharacterized protein</fullName>
    </submittedName>
</protein>
<sequence>MLQTIKIKRLQDRHATSITQLSRDDIKALTRLLYMPMHAATPEDAHIFTTGIVASLPPHLRHSKFCDLFCTTLRLLPSGGAKSCASHRLLNTHLIHSIYQLIQLEVGPRLHRLVRHRSRLSAQQRTLVDSLRELNGMWMAPERFEREFGLPRSRAWYLQQDGCEACVLARIGQDAGSVVNLRTVLLSRTRTRGSAGEPPRLMRWVEETLECHGEKKLAMFMRSGGDARGLKAVRKEINKNGGAGDFRVAEVVDEEEIGIEDLKVEARTDKNIPHPATFRPPSSVYSGPSSPKKDNSDFEIDIIREYEREGPVSPLLKNEPGSPQEQAYQPKTGQLEHKQVLEIKGSTAMERESPSNSSGAHVKVKVPRSASNMASSSTTKTSHEWASEYQSVLNRDPRLEYDWEESSVSKKRIEAAPDRWSKLLERLRQCSS</sequence>
<accession>A0AAF0D9V6</accession>
<name>A0AAF0D9V6_9EURO</name>
<feature type="region of interest" description="Disordered" evidence="1">
    <location>
        <begin position="266"/>
        <end position="296"/>
    </location>
</feature>
<dbReference type="Proteomes" id="UP001219355">
    <property type="component" value="Chromosome 1"/>
</dbReference>
<feature type="compositionally biased region" description="Polar residues" evidence="1">
    <location>
        <begin position="369"/>
        <end position="380"/>
    </location>
</feature>
<reference evidence="2" key="1">
    <citation type="submission" date="2023-03" db="EMBL/GenBank/DDBJ databases">
        <title>Emydomyces testavorans Genome Sequence.</title>
        <authorList>
            <person name="Hoyer L."/>
        </authorList>
    </citation>
    <scope>NUCLEOTIDE SEQUENCE</scope>
    <source>
        <strain evidence="2">16-2883</strain>
    </source>
</reference>
<organism evidence="2 3">
    <name type="scientific">Emydomyces testavorans</name>
    <dbReference type="NCBI Taxonomy" id="2070801"/>
    <lineage>
        <taxon>Eukaryota</taxon>
        <taxon>Fungi</taxon>
        <taxon>Dikarya</taxon>
        <taxon>Ascomycota</taxon>
        <taxon>Pezizomycotina</taxon>
        <taxon>Eurotiomycetes</taxon>
        <taxon>Eurotiomycetidae</taxon>
        <taxon>Onygenales</taxon>
        <taxon>Nannizziopsiaceae</taxon>
        <taxon>Emydomyces</taxon>
    </lineage>
</organism>
<gene>
    <name evidence="2" type="ORF">PRK78_000014</name>
</gene>
<evidence type="ECO:0000313" key="2">
    <source>
        <dbReference type="EMBL" id="WEW54594.1"/>
    </source>
</evidence>
<dbReference type="AlphaFoldDB" id="A0AAF0D9V6"/>
<evidence type="ECO:0000256" key="1">
    <source>
        <dbReference type="SAM" id="MobiDB-lite"/>
    </source>
</evidence>
<proteinExistence type="predicted"/>
<keyword evidence="3" id="KW-1185">Reference proteome</keyword>
<evidence type="ECO:0000313" key="3">
    <source>
        <dbReference type="Proteomes" id="UP001219355"/>
    </source>
</evidence>